<dbReference type="InterPro" id="IPR013785">
    <property type="entry name" value="Aldolase_TIM"/>
</dbReference>
<comment type="similarity">
    <text evidence="3 9">Belongs to the NadC/ModD family.</text>
</comment>
<dbReference type="InterPro" id="IPR004393">
    <property type="entry name" value="NadC"/>
</dbReference>
<dbReference type="EMBL" id="JAGGJA010000014">
    <property type="protein sequence ID" value="MCW9708577.1"/>
    <property type="molecule type" value="Genomic_DNA"/>
</dbReference>
<dbReference type="RefSeq" id="WP_265767362.1">
    <property type="nucleotide sequence ID" value="NZ_JAGGJA010000014.1"/>
</dbReference>
<dbReference type="InterPro" id="IPR002638">
    <property type="entry name" value="Quinolinate_PRibosylTrfase_C"/>
</dbReference>
<dbReference type="SUPFAM" id="SSF54675">
    <property type="entry name" value="Nicotinate/Quinolinate PRTase N-terminal domain-like"/>
    <property type="match status" value="1"/>
</dbReference>
<evidence type="ECO:0000256" key="3">
    <source>
        <dbReference type="ARBA" id="ARBA00009400"/>
    </source>
</evidence>
<gene>
    <name evidence="12" type="primary">nadC</name>
    <name evidence="12" type="ORF">J6I44_17075</name>
</gene>
<reference evidence="12 13" key="1">
    <citation type="submission" date="2021-03" db="EMBL/GenBank/DDBJ databases">
        <title>Aliifodinibius sp. nov., a new bacterium isolated from saline soil.</title>
        <authorList>
            <person name="Galisteo C."/>
            <person name="De La Haba R."/>
            <person name="Sanchez-Porro C."/>
            <person name="Ventosa A."/>
        </authorList>
    </citation>
    <scope>NUCLEOTIDE SEQUENCE [LARGE SCALE GENOMIC DNA]</scope>
    <source>
        <strain evidence="12 13">1BSP15-2V2</strain>
    </source>
</reference>
<keyword evidence="13" id="KW-1185">Reference proteome</keyword>
<evidence type="ECO:0000313" key="12">
    <source>
        <dbReference type="EMBL" id="MCW9708577.1"/>
    </source>
</evidence>
<evidence type="ECO:0000256" key="4">
    <source>
        <dbReference type="ARBA" id="ARBA00011944"/>
    </source>
</evidence>
<evidence type="ECO:0000313" key="13">
    <source>
        <dbReference type="Proteomes" id="UP001207918"/>
    </source>
</evidence>
<dbReference type="Pfam" id="PF02749">
    <property type="entry name" value="QRPTase_N"/>
    <property type="match status" value="1"/>
</dbReference>
<dbReference type="CDD" id="cd01572">
    <property type="entry name" value="QPRTase"/>
    <property type="match status" value="1"/>
</dbReference>
<dbReference type="PANTHER" id="PTHR32179">
    <property type="entry name" value="NICOTINATE-NUCLEOTIDE PYROPHOSPHORYLASE [CARBOXYLATING]"/>
    <property type="match status" value="1"/>
</dbReference>
<dbReference type="Proteomes" id="UP001207918">
    <property type="component" value="Unassembled WGS sequence"/>
</dbReference>
<comment type="caution">
    <text evidence="12">The sequence shown here is derived from an EMBL/GenBank/DDBJ whole genome shotgun (WGS) entry which is preliminary data.</text>
</comment>
<dbReference type="InterPro" id="IPR036068">
    <property type="entry name" value="Nicotinate_pribotase-like_C"/>
</dbReference>
<evidence type="ECO:0000256" key="7">
    <source>
        <dbReference type="ARBA" id="ARBA00022679"/>
    </source>
</evidence>
<name>A0ABT3PRT0_9BACT</name>
<evidence type="ECO:0000256" key="9">
    <source>
        <dbReference type="PIRNR" id="PIRNR006250"/>
    </source>
</evidence>
<keyword evidence="6 9" id="KW-0328">Glycosyltransferase</keyword>
<dbReference type="Pfam" id="PF01729">
    <property type="entry name" value="QRPTase_C"/>
    <property type="match status" value="1"/>
</dbReference>
<evidence type="ECO:0000256" key="5">
    <source>
        <dbReference type="ARBA" id="ARBA00022642"/>
    </source>
</evidence>
<comment type="function">
    <text evidence="1">Involved in the catabolism of quinolinic acid (QA).</text>
</comment>
<evidence type="ECO:0000259" key="10">
    <source>
        <dbReference type="Pfam" id="PF01729"/>
    </source>
</evidence>
<proteinExistence type="inferred from homology"/>
<dbReference type="SUPFAM" id="SSF51690">
    <property type="entry name" value="Nicotinate/Quinolinate PRTase C-terminal domain-like"/>
    <property type="match status" value="1"/>
</dbReference>
<sequence>MATKITQASPNLEAMIDELINRGFEEDIRTGDATTNAIIDEQSSATAVWNTKDEGIIAGLSIAEKVFKKLDSELQWEPHVKDGETVKKGAEIVSMKGKACAILTAERLALNITQRMSGIATKTRQFVDVLEGLDTQILDTRKTAPGLRLLDKYAVKAGGGQNHRMGLYDLAMIKDNHIIAAGGIAPAVQKVRNHYPELDVEVEASTLQQVQEALASDADIIMLDNMSPAEMRKAVKTIAGRAKTEASGNVTLPNVRDIAETGVDCISVGALTHSVQAFDISQTLQELT</sequence>
<evidence type="ECO:0000259" key="11">
    <source>
        <dbReference type="Pfam" id="PF02749"/>
    </source>
</evidence>
<feature type="domain" description="Quinolinate phosphoribosyl transferase C-terminal" evidence="10">
    <location>
        <begin position="119"/>
        <end position="281"/>
    </location>
</feature>
<comment type="pathway">
    <text evidence="2">Cofactor biosynthesis; NAD(+) biosynthesis; nicotinate D-ribonucleotide from quinolinate: step 1/1.</text>
</comment>
<dbReference type="InterPro" id="IPR037128">
    <property type="entry name" value="Quinolinate_PRibosylTase_N_sf"/>
</dbReference>
<protein>
    <recommendedName>
        <fullName evidence="4">nicotinate-nucleotide diphosphorylase (carboxylating)</fullName>
        <ecNumber evidence="4">2.4.2.19</ecNumber>
    </recommendedName>
    <alternativeName>
        <fullName evidence="8">Quinolinate phosphoribosyltransferase [decarboxylating]</fullName>
    </alternativeName>
</protein>
<dbReference type="InterPro" id="IPR022412">
    <property type="entry name" value="Quinolinate_PRibosylTrfase_N"/>
</dbReference>
<dbReference type="EC" id="2.4.2.19" evidence="4"/>
<dbReference type="PIRSF" id="PIRSF006250">
    <property type="entry name" value="NadC_ModD"/>
    <property type="match status" value="1"/>
</dbReference>
<feature type="domain" description="Quinolinate phosphoribosyl transferase N-terminal" evidence="11">
    <location>
        <begin position="32"/>
        <end position="117"/>
    </location>
</feature>
<evidence type="ECO:0000256" key="8">
    <source>
        <dbReference type="ARBA" id="ARBA00033102"/>
    </source>
</evidence>
<dbReference type="NCBIfam" id="TIGR00078">
    <property type="entry name" value="nadC"/>
    <property type="match status" value="1"/>
</dbReference>
<dbReference type="Gene3D" id="3.20.20.70">
    <property type="entry name" value="Aldolase class I"/>
    <property type="match status" value="1"/>
</dbReference>
<dbReference type="GO" id="GO:0004514">
    <property type="term" value="F:nicotinate-nucleotide diphosphorylase (carboxylating) activity"/>
    <property type="evidence" value="ECO:0007669"/>
    <property type="project" value="UniProtKB-EC"/>
</dbReference>
<keyword evidence="5" id="KW-0662">Pyridine nucleotide biosynthesis</keyword>
<accession>A0ABT3PRT0</accession>
<keyword evidence="7 9" id="KW-0808">Transferase</keyword>
<organism evidence="12 13">
    <name type="scientific">Fodinibius salsisoli</name>
    <dbReference type="NCBI Taxonomy" id="2820877"/>
    <lineage>
        <taxon>Bacteria</taxon>
        <taxon>Pseudomonadati</taxon>
        <taxon>Balneolota</taxon>
        <taxon>Balneolia</taxon>
        <taxon>Balneolales</taxon>
        <taxon>Balneolaceae</taxon>
        <taxon>Fodinibius</taxon>
    </lineage>
</organism>
<dbReference type="InterPro" id="IPR027277">
    <property type="entry name" value="NadC/ModD"/>
</dbReference>
<dbReference type="Gene3D" id="3.90.1170.20">
    <property type="entry name" value="Quinolinate phosphoribosyl transferase, N-terminal domain"/>
    <property type="match status" value="1"/>
</dbReference>
<evidence type="ECO:0000256" key="1">
    <source>
        <dbReference type="ARBA" id="ARBA00003237"/>
    </source>
</evidence>
<dbReference type="PANTHER" id="PTHR32179:SF3">
    <property type="entry name" value="NICOTINATE-NUCLEOTIDE PYROPHOSPHORYLASE [CARBOXYLATING]"/>
    <property type="match status" value="1"/>
</dbReference>
<evidence type="ECO:0000256" key="6">
    <source>
        <dbReference type="ARBA" id="ARBA00022676"/>
    </source>
</evidence>
<evidence type="ECO:0000256" key="2">
    <source>
        <dbReference type="ARBA" id="ARBA00004893"/>
    </source>
</evidence>